<evidence type="ECO:0000256" key="3">
    <source>
        <dbReference type="ARBA" id="ARBA00022741"/>
    </source>
</evidence>
<keyword evidence="2" id="KW-0808">Transferase</keyword>
<dbReference type="GO" id="GO:0004674">
    <property type="term" value="F:protein serine/threonine kinase activity"/>
    <property type="evidence" value="ECO:0007669"/>
    <property type="project" value="UniProtKB-KW"/>
</dbReference>
<dbReference type="InterPro" id="IPR017441">
    <property type="entry name" value="Protein_kinase_ATP_BS"/>
</dbReference>
<dbReference type="Pfam" id="PF00069">
    <property type="entry name" value="Pkinase"/>
    <property type="match status" value="2"/>
</dbReference>
<accession>A0AAI8W006</accession>
<keyword evidence="4" id="KW-0418">Kinase</keyword>
<dbReference type="InterPro" id="IPR000719">
    <property type="entry name" value="Prot_kinase_dom"/>
</dbReference>
<evidence type="ECO:0000313" key="10">
    <source>
        <dbReference type="Proteomes" id="UP001295740"/>
    </source>
</evidence>
<evidence type="ECO:0000256" key="5">
    <source>
        <dbReference type="ARBA" id="ARBA00022840"/>
    </source>
</evidence>
<sequence>MSDSESEYCHSLAGSICEENFSVARREPETEPDQRQRYVRPCFLEDIEDIELYRTGGLHPVSLSDVLDERFEVVYKLGSGRTATVWLCLELQTRKWRAVKVHAAARSSADSPELRLLDVFHDNAVIATQLKAAHVAMSLETFWLDGPNGRHLCSVMSVSGPRLSDWRSFALGDVATSIKEICHQITQGLQFLHGQGICHGDFRPQNALMQLKEGALDHLWKDEVLDILPFPHREQVLTTDGELSSHAPKWVYEGLWWPDVKHLVSDDDIAIIDFGEAFVSSTPPGSLSVPGKYAAPEVVFGGVAGKASDVWSLAYTLMEVRLGESLPDDIEENIKRMERFVGPIPLPYQPVAKEMLYTHLMKQLEQDGEEYKSRPRPPNEVPLDHGRELPPITASQTDLIAAEAEQANASPYTNQLEIALGVERLAEVFVPDERHPAGEEGTLDTTSHRLPSDEVVALADLLGKMLKYDAEDRTSAAEALDHPWFGQTQTDNFF</sequence>
<keyword evidence="3 6" id="KW-0547">Nucleotide-binding</keyword>
<dbReference type="AlphaFoldDB" id="A0AAI8W006"/>
<keyword evidence="1" id="KW-0723">Serine/threonine-protein kinase</keyword>
<dbReference type="PROSITE" id="PS00107">
    <property type="entry name" value="PROTEIN_KINASE_ATP"/>
    <property type="match status" value="1"/>
</dbReference>
<evidence type="ECO:0000256" key="4">
    <source>
        <dbReference type="ARBA" id="ARBA00022777"/>
    </source>
</evidence>
<dbReference type="Gene3D" id="1.10.510.10">
    <property type="entry name" value="Transferase(Phosphotransferase) domain 1"/>
    <property type="match status" value="1"/>
</dbReference>
<dbReference type="GO" id="GO:0043484">
    <property type="term" value="P:regulation of RNA splicing"/>
    <property type="evidence" value="ECO:0007669"/>
    <property type="project" value="TreeGrafter"/>
</dbReference>
<dbReference type="Proteomes" id="UP001295740">
    <property type="component" value="Unassembled WGS sequence"/>
</dbReference>
<dbReference type="PANTHER" id="PTHR45646">
    <property type="entry name" value="SERINE/THREONINE-PROTEIN KINASE DOA-RELATED"/>
    <property type="match status" value="1"/>
</dbReference>
<name>A0AAI8W006_9PEZI</name>
<evidence type="ECO:0000313" key="9">
    <source>
        <dbReference type="EMBL" id="CAJ2513915.1"/>
    </source>
</evidence>
<reference evidence="9" key="1">
    <citation type="submission" date="2023-10" db="EMBL/GenBank/DDBJ databases">
        <authorList>
            <person name="Hackl T."/>
        </authorList>
    </citation>
    <scope>NUCLEOTIDE SEQUENCE</scope>
</reference>
<proteinExistence type="predicted"/>
<dbReference type="GO" id="GO:0005634">
    <property type="term" value="C:nucleus"/>
    <property type="evidence" value="ECO:0007669"/>
    <property type="project" value="TreeGrafter"/>
</dbReference>
<dbReference type="GO" id="GO:0005524">
    <property type="term" value="F:ATP binding"/>
    <property type="evidence" value="ECO:0007669"/>
    <property type="project" value="UniProtKB-UniRule"/>
</dbReference>
<dbReference type="SMART" id="SM00220">
    <property type="entry name" value="S_TKc"/>
    <property type="match status" value="1"/>
</dbReference>
<feature type="domain" description="Protein kinase" evidence="8">
    <location>
        <begin position="71"/>
        <end position="485"/>
    </location>
</feature>
<keyword evidence="10" id="KW-1185">Reference proteome</keyword>
<dbReference type="SUPFAM" id="SSF56112">
    <property type="entry name" value="Protein kinase-like (PK-like)"/>
    <property type="match status" value="1"/>
</dbReference>
<dbReference type="InterPro" id="IPR051175">
    <property type="entry name" value="CLK_kinases"/>
</dbReference>
<evidence type="ECO:0000256" key="1">
    <source>
        <dbReference type="ARBA" id="ARBA00022527"/>
    </source>
</evidence>
<dbReference type="PANTHER" id="PTHR45646:SF11">
    <property type="entry name" value="SERINE_THREONINE-PROTEIN KINASE DOA"/>
    <property type="match status" value="1"/>
</dbReference>
<evidence type="ECO:0000256" key="2">
    <source>
        <dbReference type="ARBA" id="ARBA00022679"/>
    </source>
</evidence>
<keyword evidence="5 6" id="KW-0067">ATP-binding</keyword>
<dbReference type="InterPro" id="IPR011009">
    <property type="entry name" value="Kinase-like_dom_sf"/>
</dbReference>
<feature type="region of interest" description="Disordered" evidence="7">
    <location>
        <begin position="366"/>
        <end position="388"/>
    </location>
</feature>
<dbReference type="EMBL" id="CAUWAG010000020">
    <property type="protein sequence ID" value="CAJ2513915.1"/>
    <property type="molecule type" value="Genomic_DNA"/>
</dbReference>
<protein>
    <submittedName>
        <fullName evidence="9">Uu.00g020340.m01.CDS01</fullName>
    </submittedName>
</protein>
<evidence type="ECO:0000256" key="7">
    <source>
        <dbReference type="SAM" id="MobiDB-lite"/>
    </source>
</evidence>
<dbReference type="Gene3D" id="3.30.200.20">
    <property type="entry name" value="Phosphorylase Kinase, domain 1"/>
    <property type="match status" value="1"/>
</dbReference>
<dbReference type="PROSITE" id="PS50011">
    <property type="entry name" value="PROTEIN_KINASE_DOM"/>
    <property type="match status" value="1"/>
</dbReference>
<comment type="caution">
    <text evidence="9">The sequence shown here is derived from an EMBL/GenBank/DDBJ whole genome shotgun (WGS) entry which is preliminary data.</text>
</comment>
<feature type="binding site" evidence="6">
    <location>
        <position position="100"/>
    </location>
    <ligand>
        <name>ATP</name>
        <dbReference type="ChEBI" id="CHEBI:30616"/>
    </ligand>
</feature>
<evidence type="ECO:0000256" key="6">
    <source>
        <dbReference type="PROSITE-ProRule" id="PRU10141"/>
    </source>
</evidence>
<organism evidence="9 10">
    <name type="scientific">Anthostomella pinea</name>
    <dbReference type="NCBI Taxonomy" id="933095"/>
    <lineage>
        <taxon>Eukaryota</taxon>
        <taxon>Fungi</taxon>
        <taxon>Dikarya</taxon>
        <taxon>Ascomycota</taxon>
        <taxon>Pezizomycotina</taxon>
        <taxon>Sordariomycetes</taxon>
        <taxon>Xylariomycetidae</taxon>
        <taxon>Xylariales</taxon>
        <taxon>Xylariaceae</taxon>
        <taxon>Anthostomella</taxon>
    </lineage>
</organism>
<evidence type="ECO:0000259" key="8">
    <source>
        <dbReference type="PROSITE" id="PS50011"/>
    </source>
</evidence>
<gene>
    <name evidence="9" type="ORF">KHLLAP_LOCUS14383</name>
</gene>